<gene>
    <name evidence="1" type="ORF">E1212_24215</name>
</gene>
<evidence type="ECO:0000313" key="2">
    <source>
        <dbReference type="Proteomes" id="UP000295621"/>
    </source>
</evidence>
<dbReference type="AlphaFoldDB" id="A0A4R4RE73"/>
<dbReference type="SUPFAM" id="SSF142906">
    <property type="entry name" value="YjbR-like"/>
    <property type="match status" value="1"/>
</dbReference>
<dbReference type="OrthoDB" id="8479417at2"/>
<dbReference type="EMBL" id="SMKL01000074">
    <property type="protein sequence ID" value="TDC47446.1"/>
    <property type="molecule type" value="Genomic_DNA"/>
</dbReference>
<proteinExistence type="predicted"/>
<sequence>MVQHDDDVPDELVEPLREICLALPGAYEEQAWIGTRWRVRGRTFAHVLTIDPDHHIVYTRAVGGGRTEPLPLLTFRAPPEEFEALVAGGPPFFKGSWGRDVVVLVLPDHDADWAEIAELVTESYCVLAPKKLVAQVRGPAS</sequence>
<evidence type="ECO:0000313" key="1">
    <source>
        <dbReference type="EMBL" id="TDC47446.1"/>
    </source>
</evidence>
<comment type="caution">
    <text evidence="1">The sequence shown here is derived from an EMBL/GenBank/DDBJ whole genome shotgun (WGS) entry which is preliminary data.</text>
</comment>
<accession>A0A4R4RE73</accession>
<organism evidence="1 2">
    <name type="scientific">Jiangella ureilytica</name>
    <dbReference type="NCBI Taxonomy" id="2530374"/>
    <lineage>
        <taxon>Bacteria</taxon>
        <taxon>Bacillati</taxon>
        <taxon>Actinomycetota</taxon>
        <taxon>Actinomycetes</taxon>
        <taxon>Jiangellales</taxon>
        <taxon>Jiangellaceae</taxon>
        <taxon>Jiangella</taxon>
    </lineage>
</organism>
<dbReference type="Pfam" id="PF04237">
    <property type="entry name" value="YjbR"/>
    <property type="match status" value="1"/>
</dbReference>
<dbReference type="InterPro" id="IPR038056">
    <property type="entry name" value="YjbR-like_sf"/>
</dbReference>
<dbReference type="GO" id="GO:0003677">
    <property type="term" value="F:DNA binding"/>
    <property type="evidence" value="ECO:0007669"/>
    <property type="project" value="UniProtKB-KW"/>
</dbReference>
<dbReference type="RefSeq" id="WP_131987241.1">
    <property type="nucleotide sequence ID" value="NZ_SMKL01000074.1"/>
</dbReference>
<name>A0A4R4RE73_9ACTN</name>
<dbReference type="Gene3D" id="3.90.1150.30">
    <property type="match status" value="1"/>
</dbReference>
<keyword evidence="2" id="KW-1185">Reference proteome</keyword>
<dbReference type="InterPro" id="IPR058532">
    <property type="entry name" value="YjbR/MT2646/Rv2570-like"/>
</dbReference>
<reference evidence="1 2" key="1">
    <citation type="submission" date="2019-02" db="EMBL/GenBank/DDBJ databases">
        <title>Draft genome sequences of novel Actinobacteria.</title>
        <authorList>
            <person name="Sahin N."/>
            <person name="Ay H."/>
            <person name="Saygin H."/>
        </authorList>
    </citation>
    <scope>NUCLEOTIDE SEQUENCE [LARGE SCALE GENOMIC DNA]</scope>
    <source>
        <strain evidence="1 2">KC603</strain>
    </source>
</reference>
<dbReference type="Proteomes" id="UP000295621">
    <property type="component" value="Unassembled WGS sequence"/>
</dbReference>
<keyword evidence="1" id="KW-0238">DNA-binding</keyword>
<protein>
    <submittedName>
        <fullName evidence="1">MmcQ/YjbR family DNA-binding protein</fullName>
    </submittedName>
</protein>